<dbReference type="GO" id="GO:0007165">
    <property type="term" value="P:signal transduction"/>
    <property type="evidence" value="ECO:0000318"/>
    <property type="project" value="GO_Central"/>
</dbReference>
<evidence type="ECO:0000256" key="3">
    <source>
        <dbReference type="ARBA" id="ARBA00022777"/>
    </source>
</evidence>
<organism evidence="9 10">
    <name type="scientific">Zostera marina</name>
    <name type="common">Eelgrass</name>
    <dbReference type="NCBI Taxonomy" id="29655"/>
    <lineage>
        <taxon>Eukaryota</taxon>
        <taxon>Viridiplantae</taxon>
        <taxon>Streptophyta</taxon>
        <taxon>Embryophyta</taxon>
        <taxon>Tracheophyta</taxon>
        <taxon>Spermatophyta</taxon>
        <taxon>Magnoliopsida</taxon>
        <taxon>Liliopsida</taxon>
        <taxon>Zosteraceae</taxon>
        <taxon>Zostera</taxon>
    </lineage>
</organism>
<dbReference type="InterPro" id="IPR017441">
    <property type="entry name" value="Protein_kinase_ATP_BS"/>
</dbReference>
<feature type="binding site" evidence="5">
    <location>
        <position position="37"/>
    </location>
    <ligand>
        <name>ATP</name>
        <dbReference type="ChEBI" id="CHEBI:30616"/>
    </ligand>
</feature>
<feature type="region of interest" description="Disordered" evidence="7">
    <location>
        <begin position="329"/>
        <end position="357"/>
    </location>
</feature>
<evidence type="ECO:0000313" key="9">
    <source>
        <dbReference type="EMBL" id="KMZ57237.1"/>
    </source>
</evidence>
<comment type="caution">
    <text evidence="9">The sequence shown here is derived from an EMBL/GenBank/DDBJ whole genome shotgun (WGS) entry which is preliminary data.</text>
</comment>
<feature type="compositionally biased region" description="Basic and acidic residues" evidence="7">
    <location>
        <begin position="339"/>
        <end position="357"/>
    </location>
</feature>
<proteinExistence type="inferred from homology"/>
<dbReference type="SUPFAM" id="SSF56112">
    <property type="entry name" value="Protein kinase-like (PK-like)"/>
    <property type="match status" value="1"/>
</dbReference>
<protein>
    <submittedName>
        <fullName evidence="9">Protein kinase-like</fullName>
    </submittedName>
</protein>
<reference evidence="10" key="1">
    <citation type="journal article" date="2016" name="Nature">
        <title>The genome of the seagrass Zostera marina reveals angiosperm adaptation to the sea.</title>
        <authorList>
            <person name="Olsen J.L."/>
            <person name="Rouze P."/>
            <person name="Verhelst B."/>
            <person name="Lin Y.-C."/>
            <person name="Bayer T."/>
            <person name="Collen J."/>
            <person name="Dattolo E."/>
            <person name="De Paoli E."/>
            <person name="Dittami S."/>
            <person name="Maumus F."/>
            <person name="Michel G."/>
            <person name="Kersting A."/>
            <person name="Lauritano C."/>
            <person name="Lohaus R."/>
            <person name="Toepel M."/>
            <person name="Tonon T."/>
            <person name="Vanneste K."/>
            <person name="Amirebrahimi M."/>
            <person name="Brakel J."/>
            <person name="Bostroem C."/>
            <person name="Chovatia M."/>
            <person name="Grimwood J."/>
            <person name="Jenkins J.W."/>
            <person name="Jueterbock A."/>
            <person name="Mraz A."/>
            <person name="Stam W.T."/>
            <person name="Tice H."/>
            <person name="Bornberg-Bauer E."/>
            <person name="Green P.J."/>
            <person name="Pearson G.A."/>
            <person name="Procaccini G."/>
            <person name="Duarte C.M."/>
            <person name="Schmutz J."/>
            <person name="Reusch T.B.H."/>
            <person name="Van de Peer Y."/>
        </authorList>
    </citation>
    <scope>NUCLEOTIDE SEQUENCE [LARGE SCALE GENOMIC DNA]</scope>
    <source>
        <strain evidence="10">cv. Finnish</strain>
    </source>
</reference>
<keyword evidence="2 5" id="KW-0547">Nucleotide-binding</keyword>
<evidence type="ECO:0000259" key="8">
    <source>
        <dbReference type="PROSITE" id="PS50011"/>
    </source>
</evidence>
<dbReference type="SMART" id="SM00220">
    <property type="entry name" value="S_TKc"/>
    <property type="match status" value="1"/>
</dbReference>
<evidence type="ECO:0000256" key="5">
    <source>
        <dbReference type="PROSITE-ProRule" id="PRU10141"/>
    </source>
</evidence>
<dbReference type="OMA" id="ETWITVR"/>
<dbReference type="PANTHER" id="PTHR48011:SF4">
    <property type="entry name" value="MITOGEN-ACTIVATED PROTEIN KINASE KINASE KINASE 19"/>
    <property type="match status" value="1"/>
</dbReference>
<dbReference type="OrthoDB" id="275301at2759"/>
<evidence type="ECO:0000256" key="6">
    <source>
        <dbReference type="RuleBase" id="RU000304"/>
    </source>
</evidence>
<dbReference type="EMBL" id="LFYR01002101">
    <property type="protein sequence ID" value="KMZ57237.1"/>
    <property type="molecule type" value="Genomic_DNA"/>
</dbReference>
<dbReference type="Pfam" id="PF00069">
    <property type="entry name" value="Pkinase"/>
    <property type="match status" value="1"/>
</dbReference>
<keyword evidence="4 5" id="KW-0067">ATP-binding</keyword>
<keyword evidence="10" id="KW-1185">Reference proteome</keyword>
<keyword evidence="1" id="KW-0808">Transferase</keyword>
<dbReference type="STRING" id="29655.A0A0K9NMD5"/>
<dbReference type="InterPro" id="IPR011009">
    <property type="entry name" value="Kinase-like_dom_sf"/>
</dbReference>
<evidence type="ECO:0000256" key="1">
    <source>
        <dbReference type="ARBA" id="ARBA00022679"/>
    </source>
</evidence>
<accession>A0A0K9NMD5</accession>
<evidence type="ECO:0000256" key="7">
    <source>
        <dbReference type="SAM" id="MobiDB-lite"/>
    </source>
</evidence>
<dbReference type="Proteomes" id="UP000036987">
    <property type="component" value="Unassembled WGS sequence"/>
</dbReference>
<comment type="similarity">
    <text evidence="6">Belongs to the protein kinase superfamily.</text>
</comment>
<dbReference type="InterPro" id="IPR008271">
    <property type="entry name" value="Ser/Thr_kinase_AS"/>
</dbReference>
<dbReference type="AlphaFoldDB" id="A0A0K9NMD5"/>
<evidence type="ECO:0000313" key="10">
    <source>
        <dbReference type="Proteomes" id="UP000036987"/>
    </source>
</evidence>
<dbReference type="GO" id="GO:0004672">
    <property type="term" value="F:protein kinase activity"/>
    <property type="evidence" value="ECO:0000318"/>
    <property type="project" value="GO_Central"/>
</dbReference>
<dbReference type="PANTHER" id="PTHR48011">
    <property type="entry name" value="CCR4-NOT TRANSCRIPTIONAL COMPLEX SUBUNIT CAF120-RELATED"/>
    <property type="match status" value="1"/>
</dbReference>
<gene>
    <name evidence="9" type="ORF">ZOSMA_88G00560</name>
</gene>
<keyword evidence="3 9" id="KW-0418">Kinase</keyword>
<dbReference type="PROSITE" id="PS00107">
    <property type="entry name" value="PROTEIN_KINASE_ATP"/>
    <property type="match status" value="1"/>
</dbReference>
<dbReference type="PROSITE" id="PS00108">
    <property type="entry name" value="PROTEIN_KINASE_ST"/>
    <property type="match status" value="1"/>
</dbReference>
<dbReference type="PROSITE" id="PS50011">
    <property type="entry name" value="PROTEIN_KINASE_DOM"/>
    <property type="match status" value="1"/>
</dbReference>
<dbReference type="CDD" id="cd06606">
    <property type="entry name" value="STKc_MAPKKK"/>
    <property type="match status" value="1"/>
</dbReference>
<sequence length="357" mass="39261">MDSSAPKWTRGTILGAGTTATVSMATDSDTGRTFAVKSSPLSESSWLQKEREFHSNISSPHVISYLGYDVTSENGRSLYNIFLEYADGGSISDKIQREGTPGLDESDIRCYTRGILKALSYMHSIGIAHCDIKGKNILIGSDGLTKIADLGCAKRVVGVGGDDKSSSSIGGTPAFMAPEVVRGESQGLEADIWAVGCSVIEMVTGKLPWSEMDGLFTTMNRIGFSDNLPKFPNSISEEGRDFLEKCLRRNPEKRWTSKELLQHPFVSETGVVIDSHYRRSPKSVLDLWFSDDEDEDEDVVDMNCITTTCDPVDRIHILSGGCRGISNDGDDEEWIPVRSRKDDDRQSSDNHRLITTV</sequence>
<dbReference type="Gene3D" id="1.10.510.10">
    <property type="entry name" value="Transferase(Phosphotransferase) domain 1"/>
    <property type="match status" value="1"/>
</dbReference>
<dbReference type="GO" id="GO:0004674">
    <property type="term" value="F:protein serine/threonine kinase activity"/>
    <property type="evidence" value="ECO:0007669"/>
    <property type="project" value="UniProtKB-KW"/>
</dbReference>
<keyword evidence="6" id="KW-0723">Serine/threonine-protein kinase</keyword>
<evidence type="ECO:0000256" key="2">
    <source>
        <dbReference type="ARBA" id="ARBA00022741"/>
    </source>
</evidence>
<feature type="domain" description="Protein kinase" evidence="8">
    <location>
        <begin position="8"/>
        <end position="266"/>
    </location>
</feature>
<name>A0A0K9NMD5_ZOSMR</name>
<evidence type="ECO:0000256" key="4">
    <source>
        <dbReference type="ARBA" id="ARBA00022840"/>
    </source>
</evidence>
<dbReference type="GO" id="GO:0005524">
    <property type="term" value="F:ATP binding"/>
    <property type="evidence" value="ECO:0007669"/>
    <property type="project" value="UniProtKB-UniRule"/>
</dbReference>
<dbReference type="InterPro" id="IPR052751">
    <property type="entry name" value="Plant_MAPKKK"/>
</dbReference>
<dbReference type="InterPro" id="IPR000719">
    <property type="entry name" value="Prot_kinase_dom"/>
</dbReference>